<evidence type="ECO:0000313" key="2">
    <source>
        <dbReference type="Proteomes" id="UP000032180"/>
    </source>
</evidence>
<evidence type="ECO:0000313" key="1">
    <source>
        <dbReference type="EnsemblPlants" id="LPERR11G13590.1"/>
    </source>
</evidence>
<keyword evidence="2" id="KW-1185">Reference proteome</keyword>
<protein>
    <submittedName>
        <fullName evidence="1">Uncharacterized protein</fullName>
    </submittedName>
</protein>
<dbReference type="STRING" id="77586.A0A0D9XT69"/>
<dbReference type="HOGENOM" id="CLU_000288_112_8_1"/>
<dbReference type="Gramene" id="LPERR11G13590.1">
    <property type="protein sequence ID" value="LPERR11G13590.1"/>
    <property type="gene ID" value="LPERR11G13590"/>
</dbReference>
<reference evidence="1" key="3">
    <citation type="submission" date="2015-04" db="UniProtKB">
        <authorList>
            <consortium name="EnsemblPlants"/>
        </authorList>
    </citation>
    <scope>IDENTIFICATION</scope>
</reference>
<name>A0A0D9XT69_9ORYZ</name>
<dbReference type="EnsemblPlants" id="LPERR11G13590.1">
    <property type="protein sequence ID" value="LPERR11G13590.1"/>
    <property type="gene ID" value="LPERR11G13590"/>
</dbReference>
<accession>A0A0D9XT69</accession>
<sequence>MANVVMCQNLGFGILLMNTVVMRRIVEESSTDNDLAYEFAKHYKNSGSGRGLFDEEIAVKEEDIAVLDEIGRLAIRCTNSKLGQLPLMAEVAQQLETLMRCQREC</sequence>
<organism evidence="1 2">
    <name type="scientific">Leersia perrieri</name>
    <dbReference type="NCBI Taxonomy" id="77586"/>
    <lineage>
        <taxon>Eukaryota</taxon>
        <taxon>Viridiplantae</taxon>
        <taxon>Streptophyta</taxon>
        <taxon>Embryophyta</taxon>
        <taxon>Tracheophyta</taxon>
        <taxon>Spermatophyta</taxon>
        <taxon>Magnoliopsida</taxon>
        <taxon>Liliopsida</taxon>
        <taxon>Poales</taxon>
        <taxon>Poaceae</taxon>
        <taxon>BOP clade</taxon>
        <taxon>Oryzoideae</taxon>
        <taxon>Oryzeae</taxon>
        <taxon>Oryzinae</taxon>
        <taxon>Leersia</taxon>
    </lineage>
</organism>
<dbReference type="Proteomes" id="UP000032180">
    <property type="component" value="Chromosome 11"/>
</dbReference>
<proteinExistence type="predicted"/>
<dbReference type="AlphaFoldDB" id="A0A0D9XT69"/>
<reference evidence="2" key="2">
    <citation type="submission" date="2013-12" db="EMBL/GenBank/DDBJ databases">
        <authorList>
            <person name="Yu Y."/>
            <person name="Lee S."/>
            <person name="de Baynast K."/>
            <person name="Wissotski M."/>
            <person name="Liu L."/>
            <person name="Talag J."/>
            <person name="Goicoechea J."/>
            <person name="Angelova A."/>
            <person name="Jetty R."/>
            <person name="Kudrna D."/>
            <person name="Golser W."/>
            <person name="Rivera L."/>
            <person name="Zhang J."/>
            <person name="Wing R."/>
        </authorList>
    </citation>
    <scope>NUCLEOTIDE SEQUENCE</scope>
</reference>
<reference evidence="1 2" key="1">
    <citation type="submission" date="2012-08" db="EMBL/GenBank/DDBJ databases">
        <title>Oryza genome evolution.</title>
        <authorList>
            <person name="Wing R.A."/>
        </authorList>
    </citation>
    <scope>NUCLEOTIDE SEQUENCE</scope>
</reference>